<protein>
    <submittedName>
        <fullName evidence="11">Mesoderm induction early response protein 1 isoform X1</fullName>
    </submittedName>
</protein>
<organism evidence="10 11">
    <name type="scientific">Sitophilus oryzae</name>
    <name type="common">Rice weevil</name>
    <name type="synonym">Curculio oryzae</name>
    <dbReference type="NCBI Taxonomy" id="7048"/>
    <lineage>
        <taxon>Eukaryota</taxon>
        <taxon>Metazoa</taxon>
        <taxon>Ecdysozoa</taxon>
        <taxon>Arthropoda</taxon>
        <taxon>Hexapoda</taxon>
        <taxon>Insecta</taxon>
        <taxon>Pterygota</taxon>
        <taxon>Neoptera</taxon>
        <taxon>Endopterygota</taxon>
        <taxon>Coleoptera</taxon>
        <taxon>Polyphaga</taxon>
        <taxon>Cucujiformia</taxon>
        <taxon>Curculionidae</taxon>
        <taxon>Dryophthorinae</taxon>
        <taxon>Sitophilus</taxon>
    </lineage>
</organism>
<evidence type="ECO:0000259" key="8">
    <source>
        <dbReference type="PROSITE" id="PS51156"/>
    </source>
</evidence>
<dbReference type="InterPro" id="IPR040138">
    <property type="entry name" value="MIER/MTA"/>
</dbReference>
<dbReference type="Pfam" id="PF01448">
    <property type="entry name" value="ELM2"/>
    <property type="match status" value="1"/>
</dbReference>
<dbReference type="KEGG" id="soy:115882315"/>
<evidence type="ECO:0000256" key="7">
    <source>
        <dbReference type="SAM" id="MobiDB-lite"/>
    </source>
</evidence>
<feature type="compositionally biased region" description="Polar residues" evidence="7">
    <location>
        <begin position="57"/>
        <end position="68"/>
    </location>
</feature>
<evidence type="ECO:0000256" key="4">
    <source>
        <dbReference type="ARBA" id="ARBA00022833"/>
    </source>
</evidence>
<dbReference type="Gene3D" id="1.10.10.60">
    <property type="entry name" value="Homeodomain-like"/>
    <property type="match status" value="1"/>
</dbReference>
<dbReference type="GeneID" id="115882315"/>
<feature type="domain" description="ELM2" evidence="8">
    <location>
        <begin position="174"/>
        <end position="266"/>
    </location>
</feature>
<dbReference type="SUPFAM" id="SSF46689">
    <property type="entry name" value="Homeodomain-like"/>
    <property type="match status" value="1"/>
</dbReference>
<feature type="compositionally biased region" description="Acidic residues" evidence="7">
    <location>
        <begin position="38"/>
        <end position="50"/>
    </location>
</feature>
<keyword evidence="10" id="KW-1185">Reference proteome</keyword>
<sequence length="383" mass="43758">MDSRVPNDTGEKSNSDNGSESPSKDKLFDPSIDMLVNDFDDERTLEEEEALAAGESSDPSAELSSLQKEGNMPLEELLALYGYSNAKEKESSSESELEEEETAQEVAQICEPLVEKERSPTPPKHSKLSLLYEPMADETEDSSRLLRSVSRISDDDEEDYESGPDDEEAQKIRKTIMVGGDYQAQIPEGLHYYDNAPPYENEDKLLWNPRKIFNKNVEEYLRKAHEISKPPIPKGTLLRDDEQALYLLQQCGHNTEEALRRLRMNAPPSSAVTESKDTLWSEEECRNFESGIRSFGKNFHQIQQNMVRTRSVGELVQFYYLWKKTERHDIFANKVRLEKKKYALHPGLTDFMDRFLEDHDKDRSNSLNIIPGSANVNGKPPDT</sequence>
<dbReference type="InParanoid" id="A0A6J2XZH7"/>
<feature type="compositionally biased region" description="Acidic residues" evidence="7">
    <location>
        <begin position="154"/>
        <end position="167"/>
    </location>
</feature>
<evidence type="ECO:0000256" key="6">
    <source>
        <dbReference type="ARBA" id="ARBA00023242"/>
    </source>
</evidence>
<evidence type="ECO:0000256" key="5">
    <source>
        <dbReference type="ARBA" id="ARBA00023125"/>
    </source>
</evidence>
<dbReference type="PROSITE" id="PS51293">
    <property type="entry name" value="SANT"/>
    <property type="match status" value="1"/>
</dbReference>
<dbReference type="InterPro" id="IPR000949">
    <property type="entry name" value="ELM2_dom"/>
</dbReference>
<name>A0A6J2XZH7_SITOR</name>
<gene>
    <name evidence="11" type="primary">LOC115882315</name>
</gene>
<dbReference type="RefSeq" id="XP_030756170.1">
    <property type="nucleotide sequence ID" value="XM_030900310.1"/>
</dbReference>
<keyword evidence="3" id="KW-0863">Zinc-finger</keyword>
<dbReference type="Proteomes" id="UP000504635">
    <property type="component" value="Unplaced"/>
</dbReference>
<evidence type="ECO:0000313" key="11">
    <source>
        <dbReference type="RefSeq" id="XP_030756170.1"/>
    </source>
</evidence>
<dbReference type="PANTHER" id="PTHR10865:SF28">
    <property type="entry name" value="ELM2 DOMAIN-CONTAINING PROTEIN"/>
    <property type="match status" value="1"/>
</dbReference>
<dbReference type="InterPro" id="IPR009057">
    <property type="entry name" value="Homeodomain-like_sf"/>
</dbReference>
<dbReference type="OrthoDB" id="5916873at2759"/>
<dbReference type="PANTHER" id="PTHR10865">
    <property type="entry name" value="METASTASIS-ASSOCIATED PROTEIN AND MESODERM INDUCTION EARLY RESPONSE PROTEIN"/>
    <property type="match status" value="1"/>
</dbReference>
<reference evidence="11" key="1">
    <citation type="submission" date="2025-08" db="UniProtKB">
        <authorList>
            <consortium name="RefSeq"/>
        </authorList>
    </citation>
    <scope>IDENTIFICATION</scope>
    <source>
        <tissue evidence="11">Gonads</tissue>
    </source>
</reference>
<keyword evidence="4" id="KW-0862">Zinc</keyword>
<dbReference type="PROSITE" id="PS51156">
    <property type="entry name" value="ELM2"/>
    <property type="match status" value="1"/>
</dbReference>
<dbReference type="GO" id="GO:0005654">
    <property type="term" value="C:nucleoplasm"/>
    <property type="evidence" value="ECO:0007669"/>
    <property type="project" value="TreeGrafter"/>
</dbReference>
<dbReference type="CDD" id="cd11661">
    <property type="entry name" value="SANT_MTA3_like"/>
    <property type="match status" value="1"/>
</dbReference>
<feature type="region of interest" description="Disordered" evidence="7">
    <location>
        <begin position="1"/>
        <end position="71"/>
    </location>
</feature>
<feature type="compositionally biased region" description="Acidic residues" evidence="7">
    <location>
        <begin position="93"/>
        <end position="103"/>
    </location>
</feature>
<feature type="region of interest" description="Disordered" evidence="7">
    <location>
        <begin position="85"/>
        <end position="167"/>
    </location>
</feature>
<feature type="domain" description="SANT" evidence="9">
    <location>
        <begin position="280"/>
        <end position="327"/>
    </location>
</feature>
<evidence type="ECO:0000259" key="9">
    <source>
        <dbReference type="PROSITE" id="PS51293"/>
    </source>
</evidence>
<dbReference type="GO" id="GO:0003677">
    <property type="term" value="F:DNA binding"/>
    <property type="evidence" value="ECO:0007669"/>
    <property type="project" value="UniProtKB-KW"/>
</dbReference>
<dbReference type="SMART" id="SM00717">
    <property type="entry name" value="SANT"/>
    <property type="match status" value="1"/>
</dbReference>
<dbReference type="SMART" id="SM01189">
    <property type="entry name" value="ELM2"/>
    <property type="match status" value="1"/>
</dbReference>
<proteinExistence type="predicted"/>
<dbReference type="InterPro" id="IPR001005">
    <property type="entry name" value="SANT/Myb"/>
</dbReference>
<keyword evidence="6" id="KW-0539">Nucleus</keyword>
<dbReference type="AlphaFoldDB" id="A0A6J2XZH7"/>
<keyword evidence="5" id="KW-0238">DNA-binding</keyword>
<dbReference type="GO" id="GO:0042826">
    <property type="term" value="F:histone deacetylase binding"/>
    <property type="evidence" value="ECO:0007669"/>
    <property type="project" value="TreeGrafter"/>
</dbReference>
<dbReference type="GO" id="GO:0008270">
    <property type="term" value="F:zinc ion binding"/>
    <property type="evidence" value="ECO:0007669"/>
    <property type="project" value="UniProtKB-KW"/>
</dbReference>
<feature type="compositionally biased region" description="Basic and acidic residues" evidence="7">
    <location>
        <begin position="1"/>
        <end position="14"/>
    </location>
</feature>
<accession>A0A6J2XZH7</accession>
<evidence type="ECO:0000256" key="2">
    <source>
        <dbReference type="ARBA" id="ARBA00022723"/>
    </source>
</evidence>
<evidence type="ECO:0000256" key="3">
    <source>
        <dbReference type="ARBA" id="ARBA00022771"/>
    </source>
</evidence>
<keyword evidence="2" id="KW-0479">Metal-binding</keyword>
<evidence type="ECO:0000256" key="1">
    <source>
        <dbReference type="ARBA" id="ARBA00004123"/>
    </source>
</evidence>
<evidence type="ECO:0000313" key="10">
    <source>
        <dbReference type="Proteomes" id="UP000504635"/>
    </source>
</evidence>
<dbReference type="GO" id="GO:0000122">
    <property type="term" value="P:negative regulation of transcription by RNA polymerase II"/>
    <property type="evidence" value="ECO:0007669"/>
    <property type="project" value="TreeGrafter"/>
</dbReference>
<dbReference type="InterPro" id="IPR017884">
    <property type="entry name" value="SANT_dom"/>
</dbReference>
<dbReference type="FunFam" id="1.10.10.60:FF:000012">
    <property type="entry name" value="Metastasis-associated 1 family, member 3"/>
    <property type="match status" value="1"/>
</dbReference>
<comment type="subcellular location">
    <subcellularLocation>
        <location evidence="1">Nucleus</location>
    </subcellularLocation>
</comment>
<dbReference type="GO" id="GO:0003714">
    <property type="term" value="F:transcription corepressor activity"/>
    <property type="evidence" value="ECO:0007669"/>
    <property type="project" value="TreeGrafter"/>
</dbReference>
<dbReference type="FunCoup" id="A0A6J2XZH7">
    <property type="interactions" value="1146"/>
</dbReference>